<feature type="coiled-coil region" evidence="1">
    <location>
        <begin position="83"/>
        <end position="138"/>
    </location>
</feature>
<gene>
    <name evidence="3" type="ORF">PCOR1329_LOCUS16760</name>
</gene>
<keyword evidence="4" id="KW-1185">Reference proteome</keyword>
<proteinExistence type="predicted"/>
<dbReference type="InterPro" id="IPR036691">
    <property type="entry name" value="Endo/exonu/phosph_ase_sf"/>
</dbReference>
<evidence type="ECO:0000256" key="1">
    <source>
        <dbReference type="SAM" id="Coils"/>
    </source>
</evidence>
<feature type="compositionally biased region" description="Basic residues" evidence="2">
    <location>
        <begin position="1981"/>
        <end position="1991"/>
    </location>
</feature>
<accession>A0ABN9R197</accession>
<feature type="coiled-coil region" evidence="1">
    <location>
        <begin position="194"/>
        <end position="225"/>
    </location>
</feature>
<comment type="caution">
    <text evidence="3">The sequence shown here is derived from an EMBL/GenBank/DDBJ whole genome shotgun (WGS) entry which is preliminary data.</text>
</comment>
<feature type="compositionally biased region" description="Basic and acidic residues" evidence="2">
    <location>
        <begin position="2478"/>
        <end position="2488"/>
    </location>
</feature>
<feature type="compositionally biased region" description="Polar residues" evidence="2">
    <location>
        <begin position="290"/>
        <end position="304"/>
    </location>
</feature>
<dbReference type="Proteomes" id="UP001189429">
    <property type="component" value="Unassembled WGS sequence"/>
</dbReference>
<protein>
    <recommendedName>
        <fullName evidence="5">RNase H type-1 domain-containing protein</fullName>
    </recommendedName>
</protein>
<feature type="region of interest" description="Disordered" evidence="2">
    <location>
        <begin position="803"/>
        <end position="885"/>
    </location>
</feature>
<feature type="region of interest" description="Disordered" evidence="2">
    <location>
        <begin position="1"/>
        <end position="29"/>
    </location>
</feature>
<feature type="region of interest" description="Disordered" evidence="2">
    <location>
        <begin position="2468"/>
        <end position="2550"/>
    </location>
</feature>
<feature type="region of interest" description="Disordered" evidence="2">
    <location>
        <begin position="708"/>
        <end position="757"/>
    </location>
</feature>
<evidence type="ECO:0000256" key="2">
    <source>
        <dbReference type="SAM" id="MobiDB-lite"/>
    </source>
</evidence>
<feature type="compositionally biased region" description="Basic and acidic residues" evidence="2">
    <location>
        <begin position="831"/>
        <end position="852"/>
    </location>
</feature>
<feature type="region of interest" description="Disordered" evidence="2">
    <location>
        <begin position="2131"/>
        <end position="2156"/>
    </location>
</feature>
<sequence length="2550" mass="285187">MSSVKMMAGGWQHSPKEEPRPGSAGQMVGSQVVVQAGKDKEANATYSKLNKDDPLRQHYEAFWPELAAAKPPADQPVAGFKAVEAAARRLDKLQKKVRSAGEQVESAQQYLAESERKLREAMEASIAAEDEFDKLKATVGKQETPAEPAAEKPTLAALLEQFEHEPDDFHKWSEPDKEVWRAAKAKGERMAQTVKEHEEETAKYLRLLEAETARHQEQLRQLEQPLSEVPPHALRQQGQLARPCPPAPQQLPNLEQVQQNMTKQKNAEPEWRPTSRRRERRPRRQGAPRQSSTQKGRATTQQGSRPKASVKKARRPRHIDFFNVTTWGPQAQGYLMEINNTKDRDIIGIAEHHLRQPAQISKDRIAGFDEHYLHEGGSDVAVVISNLHKVRFAVAFVYLECGAGFGERNVDFLCDLREKMAVWGGPWAAPGDFNMTPSELNNSIWPRVLNAQVAAAEDGAPKCFPAAGEARCIDFALISQGLAPYFDQLELLRTVPWEPHIGIRLKLKGRPLMLKGRVLRRPAAIKPPVAVEKMPKSRAACRRAARGGQEAMRRRQQALAEAGYDLDENDMEPVPQLYYDKEVQHVISDELWQATSERVSVRAHDELPQHLQHTVVGKMMERGMLDLGQQYDRFASTLELSLCESIGIPEEERGRHLGHSRPPSYKSASIKDTVTSTPWAGVERKIHAWWAEISTLVRQLSHHDARAQEAAASRLGKTLTIPDEYSGGEQGPSAPEPGPVMSDSQVGRNTMDTRDHDPFEDEEHYLEYRQEIADQEYSDGYHQHTEGQQDSLEFGQSVRRLAAGSATPPPAGRSAMDVQDCGPFEQEEDDPRYRQETADQEDCDGHHQRIEGQQDSIDYGQSARRHPAGPEAEEPRDMGLPPPDRWNEDQHQREWEDYVAMRDDLEYWAAIWMDNLVQLPTDNSNWMQVCAPFLETILGGGGNDGMVRLLRRRYQQVRTHSGHQTQQQINTRWQLAQQLNQPDPGRLNEDGAAKDQQQTLLTDLHAIAEGALVAVKKAHIHWVHDATAGSAKMARAYTKAAERSHLEDILEHEGQVINHPQQLVDLRKEAWQRRWTRDAQKAERIQEALAKLRQAALAQENALEPISKDIIGSIIQHLKRNAGQGADWWRAPELKAMGAQGLEDFVQCLISCEQRAAWPRQFYLVLELLLGKKPGIGGERPIGLMPMPHRIWSAARRPIVATWSKAAAGFWDTAVAGSSALRVALHRLTRAKAATEMGFHAAGVFYDAVNFYDNIGLGQLIEKASDLQYPLLPLAMAVQMYIAPRAIMSHSLFSDMFEPANSMVAGCGQAVDLTRPLLYGILDAARRHHIFVVMQQYLDDLALQVEGARRQAVDQIKYVAVLVHDGFKQLSIPISVKTAVVASDKDLQAEVASILDSLGTPSKQPGAVRDLGVDTSLGKQLRRPTHAARQAKAKRRAAKLKDPAKTDARGAAKVYSAGAHCQQAWDLPARGITPTEAKAVRATEAALLTGGHNAGRCTSTILLIQRGMQEAVTRAIGDQIKQFWLTIVDHPTELNRCQRGWLLLSAKLDALEPNRRWQQVKGPMAGVIAQLLGLGWIPRRLDSWISPAGDEWAYKPYDIPHFGAPLHEVQQSAQQQLWRQAACHRSGEGLQAGGDLFQLQRHLRRRRRKGQHAEAAMLETIAVAGIWTRERHRAANLNKEGDDTCARCGVVIETEEHRYYACPANAEIGHSNDTDLAKKAKDALDQRQDLHFWLRGIPPAAWAAKVDPGEGVAKAAQIFCTSEEAHAAAQAGYKVRADYVFTDGSGGAGETAKDPRLRRCGWAVVAFRFDEQGRPQEVAAWCGTIRAPRTVPRAELTAMSKAIGYTTAATARGLNIVSDCRCALGALKQIQDPEDLDYRSTNYDLWLQTKQQLQNSTDTIMGHHLPSHLIEHPAELERWNGPTWWVIRNEMYAGWGAEHGALDPAIIVQQQTRDHITMAVHNRLLAINMAVTVEDPNKAPQRPKAKRRKPPAARDRAAQLGHDLRKLHPRWWCATCRSGPAKGQIIKDWLAEAGECLGKYGGHQDQHGNVRLDFKAVQIGTQVVDVSHKTQYTHGWLWCEKCGGTSYLGDHKSRIVAGDEPAAGPAAEEGLNEITMPCDFKLGLSNHEAIDLDGGSSKAGDPQPAPQQPPSHPHSVVQASWGLVDHMEGYAELWMNMVDQGVWGDMGDWMEHCVPCLLAITNVGGRIDSQEQTRAVTVQELQQIKDFCEEVWRNTHRKRRRLMTRMLTLPHGTRQQVTRVHMDAFQNRRNNILAHSIPSSERRPLPGTAEASREWSPENLDDDDSTPDSEAPEQEGEPSDQEMETTAGPDQRSDTNSLMQPVVQVALKLTKPVGPDLMKFASEADEAGLLHPRLRHKREADQDPEQKVAWLERNRLEQHMQSLAGCWIQKEGEQGWPSWQAACVPHVLRELQTGVYQRLFSHVSGLSRQRSQRRAAEEICRMAWLNSGEARRQSQQQDPKEAERRKAIAEQFPGVTEPVMRSRSPRPQAAVRVPSRAPARQPMRHPEARATSSPAELRTATPAPELERPK</sequence>
<feature type="compositionally biased region" description="Acidic residues" evidence="2">
    <location>
        <begin position="2299"/>
        <end position="2323"/>
    </location>
</feature>
<name>A0ABN9R197_9DINO</name>
<evidence type="ECO:0008006" key="5">
    <source>
        <dbReference type="Google" id="ProtNLM"/>
    </source>
</evidence>
<feature type="region of interest" description="Disordered" evidence="2">
    <location>
        <begin position="1975"/>
        <end position="1997"/>
    </location>
</feature>
<feature type="non-terminal residue" evidence="3">
    <location>
        <position position="2550"/>
    </location>
</feature>
<keyword evidence="1" id="KW-0175">Coiled coil</keyword>
<dbReference type="SUPFAM" id="SSF56219">
    <property type="entry name" value="DNase I-like"/>
    <property type="match status" value="1"/>
</dbReference>
<feature type="compositionally biased region" description="Low complexity" evidence="2">
    <location>
        <begin position="2505"/>
        <end position="2521"/>
    </location>
</feature>
<organism evidence="3 4">
    <name type="scientific">Prorocentrum cordatum</name>
    <dbReference type="NCBI Taxonomy" id="2364126"/>
    <lineage>
        <taxon>Eukaryota</taxon>
        <taxon>Sar</taxon>
        <taxon>Alveolata</taxon>
        <taxon>Dinophyceae</taxon>
        <taxon>Prorocentrales</taxon>
        <taxon>Prorocentraceae</taxon>
        <taxon>Prorocentrum</taxon>
    </lineage>
</organism>
<feature type="region of interest" description="Disordered" evidence="2">
    <location>
        <begin position="2273"/>
        <end position="2337"/>
    </location>
</feature>
<feature type="region of interest" description="Disordered" evidence="2">
    <location>
        <begin position="258"/>
        <end position="315"/>
    </location>
</feature>
<dbReference type="Gene3D" id="3.30.420.10">
    <property type="entry name" value="Ribonuclease H-like superfamily/Ribonuclease H"/>
    <property type="match status" value="1"/>
</dbReference>
<feature type="compositionally biased region" description="Basic residues" evidence="2">
    <location>
        <begin position="274"/>
        <end position="286"/>
    </location>
</feature>
<evidence type="ECO:0000313" key="3">
    <source>
        <dbReference type="EMBL" id="CAK0812485.1"/>
    </source>
</evidence>
<evidence type="ECO:0000313" key="4">
    <source>
        <dbReference type="Proteomes" id="UP001189429"/>
    </source>
</evidence>
<dbReference type="EMBL" id="CAUYUJ010005155">
    <property type="protein sequence ID" value="CAK0812485.1"/>
    <property type="molecule type" value="Genomic_DNA"/>
</dbReference>
<feature type="compositionally biased region" description="Pro residues" evidence="2">
    <location>
        <begin position="2143"/>
        <end position="2152"/>
    </location>
</feature>
<dbReference type="InterPro" id="IPR036397">
    <property type="entry name" value="RNaseH_sf"/>
</dbReference>
<reference evidence="3" key="1">
    <citation type="submission" date="2023-10" db="EMBL/GenBank/DDBJ databases">
        <authorList>
            <person name="Chen Y."/>
            <person name="Shah S."/>
            <person name="Dougan E. K."/>
            <person name="Thang M."/>
            <person name="Chan C."/>
        </authorList>
    </citation>
    <scope>NUCLEOTIDE SEQUENCE [LARGE SCALE GENOMIC DNA]</scope>
</reference>